<keyword evidence="1" id="KW-1133">Transmembrane helix</keyword>
<dbReference type="EMBL" id="CP024201">
    <property type="protein sequence ID" value="ATQ44234.1"/>
    <property type="molecule type" value="Genomic_DNA"/>
</dbReference>
<accession>A0A2D2B1U8</accession>
<feature type="transmembrane region" description="Helical" evidence="1">
    <location>
        <begin position="75"/>
        <end position="94"/>
    </location>
</feature>
<dbReference type="InterPro" id="IPR009325">
    <property type="entry name" value="DUF983"/>
</dbReference>
<dbReference type="OrthoDB" id="9799456at2"/>
<feature type="transmembrane region" description="Helical" evidence="1">
    <location>
        <begin position="49"/>
        <end position="69"/>
    </location>
</feature>
<keyword evidence="3" id="KW-1185">Reference proteome</keyword>
<evidence type="ECO:0000313" key="3">
    <source>
        <dbReference type="Proteomes" id="UP000228945"/>
    </source>
</evidence>
<protein>
    <recommendedName>
        <fullName evidence="4">DUF983 domain-containing protein</fullName>
    </recommendedName>
</protein>
<dbReference type="Proteomes" id="UP000228945">
    <property type="component" value="Chromosome"/>
</dbReference>
<proteinExistence type="predicted"/>
<dbReference type="AlphaFoldDB" id="A0A2D2B1U8"/>
<evidence type="ECO:0000256" key="1">
    <source>
        <dbReference type="SAM" id="Phobius"/>
    </source>
</evidence>
<gene>
    <name evidence="2" type="ORF">CSW64_18500</name>
</gene>
<organism evidence="2 3">
    <name type="scientific">Caulobacter mirabilis</name>
    <dbReference type="NCBI Taxonomy" id="69666"/>
    <lineage>
        <taxon>Bacteria</taxon>
        <taxon>Pseudomonadati</taxon>
        <taxon>Pseudomonadota</taxon>
        <taxon>Alphaproteobacteria</taxon>
        <taxon>Caulobacterales</taxon>
        <taxon>Caulobacteraceae</taxon>
        <taxon>Caulobacter</taxon>
    </lineage>
</organism>
<name>A0A2D2B1U8_9CAUL</name>
<dbReference type="RefSeq" id="WP_099623482.1">
    <property type="nucleotide sequence ID" value="NZ_CP024201.1"/>
</dbReference>
<dbReference type="Pfam" id="PF06170">
    <property type="entry name" value="DUF983"/>
    <property type="match status" value="1"/>
</dbReference>
<reference evidence="2 3" key="1">
    <citation type="submission" date="2017-10" db="EMBL/GenBank/DDBJ databases">
        <title>Genome sequence of Caulobacter mirabilis FWC38.</title>
        <authorList>
            <person name="Fiebig A."/>
            <person name="Crosson S."/>
        </authorList>
    </citation>
    <scope>NUCLEOTIDE SEQUENCE [LARGE SCALE GENOMIC DNA]</scope>
    <source>
        <strain evidence="2 3">FWC 38</strain>
    </source>
</reference>
<evidence type="ECO:0008006" key="4">
    <source>
        <dbReference type="Google" id="ProtNLM"/>
    </source>
</evidence>
<keyword evidence="1" id="KW-0812">Transmembrane</keyword>
<evidence type="ECO:0000313" key="2">
    <source>
        <dbReference type="EMBL" id="ATQ44234.1"/>
    </source>
</evidence>
<sequence>MTNPYAAGAAGRCPSCGEGCLFEGFLKVAPQCEACGFDLKAADSGDGPAVFVILIGGFLVAFGAVFTQIAFEPPVWLQLIVWLPLTVIVCAGLLRPFKGLMIAAQFTNKAREAGRDDV</sequence>
<keyword evidence="1" id="KW-0472">Membrane</keyword>
<dbReference type="KEGG" id="cmb:CSW64_18500"/>